<accession>A0A6N2M0W9</accession>
<name>A0A6N2M0W9_SALVM</name>
<dbReference type="EMBL" id="CAADRP010001641">
    <property type="protein sequence ID" value="VFU46280.1"/>
    <property type="molecule type" value="Genomic_DNA"/>
</dbReference>
<proteinExistence type="predicted"/>
<organism evidence="2">
    <name type="scientific">Salix viminalis</name>
    <name type="common">Common osier</name>
    <name type="synonym">Basket willow</name>
    <dbReference type="NCBI Taxonomy" id="40686"/>
    <lineage>
        <taxon>Eukaryota</taxon>
        <taxon>Viridiplantae</taxon>
        <taxon>Streptophyta</taxon>
        <taxon>Embryophyta</taxon>
        <taxon>Tracheophyta</taxon>
        <taxon>Spermatophyta</taxon>
        <taxon>Magnoliopsida</taxon>
        <taxon>eudicotyledons</taxon>
        <taxon>Gunneridae</taxon>
        <taxon>Pentapetalae</taxon>
        <taxon>rosids</taxon>
        <taxon>fabids</taxon>
        <taxon>Malpighiales</taxon>
        <taxon>Salicaceae</taxon>
        <taxon>Saliceae</taxon>
        <taxon>Salix</taxon>
    </lineage>
</organism>
<evidence type="ECO:0000313" key="2">
    <source>
        <dbReference type="EMBL" id="VFU46280.1"/>
    </source>
</evidence>
<gene>
    <name evidence="2" type="ORF">SVIM_LOCUS293038</name>
</gene>
<evidence type="ECO:0000256" key="1">
    <source>
        <dbReference type="SAM" id="MobiDB-lite"/>
    </source>
</evidence>
<feature type="region of interest" description="Disordered" evidence="1">
    <location>
        <begin position="77"/>
        <end position="105"/>
    </location>
</feature>
<protein>
    <submittedName>
        <fullName evidence="2">Uncharacterized protein</fullName>
    </submittedName>
</protein>
<dbReference type="AlphaFoldDB" id="A0A6N2M0W9"/>
<sequence>MADKCNSVTGAIPKLNSTSLEESKFLMVILIEIATLSFHPLPLVFGYGCWFHESFHCLIVGKGIELQLRWKFPIPSSNSPGNLIRSPKRRPRNKLHTVNSTISCT</sequence>
<reference evidence="2" key="1">
    <citation type="submission" date="2019-03" db="EMBL/GenBank/DDBJ databases">
        <authorList>
            <person name="Mank J."/>
            <person name="Almeida P."/>
        </authorList>
    </citation>
    <scope>NUCLEOTIDE SEQUENCE</scope>
    <source>
        <strain evidence="2">78183</strain>
    </source>
</reference>
<feature type="compositionally biased region" description="Basic residues" evidence="1">
    <location>
        <begin position="86"/>
        <end position="95"/>
    </location>
</feature>
<feature type="compositionally biased region" description="Polar residues" evidence="1">
    <location>
        <begin position="96"/>
        <end position="105"/>
    </location>
</feature>